<evidence type="ECO:0008006" key="9">
    <source>
        <dbReference type="Google" id="ProtNLM"/>
    </source>
</evidence>
<evidence type="ECO:0000256" key="2">
    <source>
        <dbReference type="ARBA" id="ARBA00022475"/>
    </source>
</evidence>
<feature type="transmembrane region" description="Helical" evidence="6">
    <location>
        <begin position="213"/>
        <end position="235"/>
    </location>
</feature>
<evidence type="ECO:0000256" key="3">
    <source>
        <dbReference type="ARBA" id="ARBA00022692"/>
    </source>
</evidence>
<dbReference type="PANTHER" id="PTHR43652">
    <property type="entry name" value="BASIC AMINO ACID ANTIPORTER YFCC-RELATED"/>
    <property type="match status" value="1"/>
</dbReference>
<organism evidence="7 8">
    <name type="scientific">Collinsella ihumii</name>
    <dbReference type="NCBI Taxonomy" id="1720204"/>
    <lineage>
        <taxon>Bacteria</taxon>
        <taxon>Bacillati</taxon>
        <taxon>Actinomycetota</taxon>
        <taxon>Coriobacteriia</taxon>
        <taxon>Coriobacteriales</taxon>
        <taxon>Coriobacteriaceae</taxon>
        <taxon>Collinsella</taxon>
    </lineage>
</organism>
<evidence type="ECO:0000256" key="1">
    <source>
        <dbReference type="ARBA" id="ARBA00004651"/>
    </source>
</evidence>
<reference evidence="7" key="1">
    <citation type="submission" date="2023-06" db="EMBL/GenBank/DDBJ databases">
        <authorList>
            <person name="Zeman M."/>
            <person name="Kubasova T."/>
            <person name="Jahodarova E."/>
            <person name="Nykrynova M."/>
            <person name="Rychlik I."/>
        </authorList>
    </citation>
    <scope>NUCLEOTIDE SEQUENCE</scope>
    <source>
        <strain evidence="7">176_SSukc20</strain>
    </source>
</reference>
<dbReference type="Proteomes" id="UP001168435">
    <property type="component" value="Unassembled WGS sequence"/>
</dbReference>
<dbReference type="PANTHER" id="PTHR43652:SF2">
    <property type="entry name" value="BASIC AMINO ACID ANTIPORTER YFCC-RELATED"/>
    <property type="match status" value="1"/>
</dbReference>
<dbReference type="Pfam" id="PF03606">
    <property type="entry name" value="DcuC"/>
    <property type="match status" value="1"/>
</dbReference>
<dbReference type="EMBL" id="JAUEIQ010000003">
    <property type="protein sequence ID" value="MDN0063619.1"/>
    <property type="molecule type" value="Genomic_DNA"/>
</dbReference>
<evidence type="ECO:0000256" key="4">
    <source>
        <dbReference type="ARBA" id="ARBA00022989"/>
    </source>
</evidence>
<feature type="transmembrane region" description="Helical" evidence="6">
    <location>
        <begin position="459"/>
        <end position="479"/>
    </location>
</feature>
<feature type="transmembrane region" description="Helical" evidence="6">
    <location>
        <begin position="30"/>
        <end position="50"/>
    </location>
</feature>
<protein>
    <recommendedName>
        <fullName evidence="9">YfcC family protein</fullName>
    </recommendedName>
</protein>
<evidence type="ECO:0000256" key="6">
    <source>
        <dbReference type="SAM" id="Phobius"/>
    </source>
</evidence>
<feature type="transmembrane region" description="Helical" evidence="6">
    <location>
        <begin position="95"/>
        <end position="112"/>
    </location>
</feature>
<comment type="caution">
    <text evidence="7">The sequence shown here is derived from an EMBL/GenBank/DDBJ whole genome shotgun (WGS) entry which is preliminary data.</text>
</comment>
<evidence type="ECO:0000313" key="7">
    <source>
        <dbReference type="EMBL" id="MDN0063619.1"/>
    </source>
</evidence>
<dbReference type="RefSeq" id="WP_289835640.1">
    <property type="nucleotide sequence ID" value="NZ_JAUEIQ010000003.1"/>
</dbReference>
<keyword evidence="4 6" id="KW-1133">Transmembrane helix</keyword>
<name>A0ABT7XDZ6_9ACTN</name>
<keyword evidence="3 6" id="KW-0812">Transmembrane</keyword>
<comment type="subcellular location">
    <subcellularLocation>
        <location evidence="1">Cell membrane</location>
        <topology evidence="1">Multi-pass membrane protein</topology>
    </subcellularLocation>
</comment>
<gene>
    <name evidence="7" type="ORF">QVN30_04775</name>
</gene>
<reference evidence="7" key="2">
    <citation type="submission" date="2024-05" db="EMBL/GenBank/DDBJ databases">
        <title>Identification and characterization of horizontal gene transfer across gut microbiota members of farm animals based on homology search.</title>
        <authorList>
            <person name="Schwarzerova J."/>
            <person name="Nykrynova M."/>
            <person name="Jureckova K."/>
            <person name="Cejkova D."/>
            <person name="Rychlik I."/>
        </authorList>
    </citation>
    <scope>NUCLEOTIDE SEQUENCE</scope>
    <source>
        <strain evidence="7">176_SSukc20</strain>
    </source>
</reference>
<feature type="transmembrane region" description="Helical" evidence="6">
    <location>
        <begin position="155"/>
        <end position="182"/>
    </location>
</feature>
<evidence type="ECO:0000256" key="5">
    <source>
        <dbReference type="ARBA" id="ARBA00023136"/>
    </source>
</evidence>
<accession>A0ABT7XDZ6</accession>
<dbReference type="InterPro" id="IPR018385">
    <property type="entry name" value="C4_dicarb_anaerob_car-like"/>
</dbReference>
<dbReference type="InterPro" id="IPR051679">
    <property type="entry name" value="DASS-Related_Transporters"/>
</dbReference>
<keyword evidence="2" id="KW-1003">Cell membrane</keyword>
<feature type="transmembrane region" description="Helical" evidence="6">
    <location>
        <begin position="372"/>
        <end position="390"/>
    </location>
</feature>
<proteinExistence type="predicted"/>
<feature type="transmembrane region" description="Helical" evidence="6">
    <location>
        <begin position="333"/>
        <end position="352"/>
    </location>
</feature>
<keyword evidence="5 6" id="KW-0472">Membrane</keyword>
<feature type="transmembrane region" description="Helical" evidence="6">
    <location>
        <begin position="132"/>
        <end position="148"/>
    </location>
</feature>
<feature type="transmembrane region" description="Helical" evidence="6">
    <location>
        <begin position="273"/>
        <end position="294"/>
    </location>
</feature>
<keyword evidence="8" id="KW-1185">Reference proteome</keyword>
<feature type="transmembrane region" description="Helical" evidence="6">
    <location>
        <begin position="300"/>
        <end position="321"/>
    </location>
</feature>
<evidence type="ECO:0000313" key="8">
    <source>
        <dbReference type="Proteomes" id="UP001168435"/>
    </source>
</evidence>
<sequence>MAATEKAAAAATPSGGAKTKKRKFKVPHTFVIITVIILAVTALTWIVPAGQYVRYEDPVSGQMLVDPEQFSYIEQTPVNPLLIPLYIVDAMCSRIDLMLLIMFSGGAFIFITKSGALQSLVAKVAKAFQNRLFLFIPIMTTVFALICTTQGVNQFIAFAPIVVMIAMAMGLDSITGVAIILLGGSVGFSTGTFNPSTTLIAQEIAGLAPYSGLWYRAINLVVFLVVVNVYLVHYANKIRKDPTKSPMYELDKDNEFKHLDIESFGSMTLRKTLIILALVAALAAMVVGSVSFGWDTPELAAVFLALAVVEGFLAGETPSSLSSEFLTGCKGMLSAAMVIGLATSISSIMTAGNITDTVIHFMAGVMEGTPSFLIGPVMFMANVLVSFVIVSGSGMASAVIPITAPLGDLLGLTRQSTVLAFNFSDGFSNYVQPHSTALMGMLGAVNIPYDRWMAFMWKLYLIILAVSCVMMVIAQAIGYV</sequence>